<dbReference type="InterPro" id="IPR001242">
    <property type="entry name" value="Condensation_dom"/>
</dbReference>
<evidence type="ECO:0000259" key="12">
    <source>
        <dbReference type="Pfam" id="PF00668"/>
    </source>
</evidence>
<evidence type="ECO:0000313" key="15">
    <source>
        <dbReference type="Proteomes" id="UP000218785"/>
    </source>
</evidence>
<accession>A0A1Z4N2A3</accession>
<sequence>MLRQLGIEERIFWLHDQAIPLHFTMAAKVIGELQVDSLQQALAWVQQRHPLLGVRIVLDSLGNPWFTEDSATIPLRVVQRQSEQQWQQEVEQELAHPFNWNQAPLIRIVLVHAADCSELIITCHHAIADGMSVVYLLRDILQAVGIPGSQQQILPERPAYEYLTPIAHKIKPPTKDSQLELVNPSQTIPPAKSLHFRLLTWSLSPEETATVILRCRQAQTSVHAAICAAFLLAIAQSHHSQNDTEAQSLEQKQPVTLNCLTAINIRQFLTPPIQEDFGYYFTSNISAHTITPNLSLWDLAHVIKAQLNQKMSPDQIFAHLPEAQAFITSNPSIDTIKDIFQELYRYDVLVSNLGKLHIPTQYGHLQLAAIYGPSGAIHVAKGRFIGVATLGDQMFFNLLYPDSNISLTEIEHLQKKTMQLLLGESMEQVQLLSDTLISEDKRSLSKVK</sequence>
<evidence type="ECO:0000256" key="10">
    <source>
        <dbReference type="ARBA" id="ARBA00032317"/>
    </source>
</evidence>
<evidence type="ECO:0000259" key="13">
    <source>
        <dbReference type="Pfam" id="PF16911"/>
    </source>
</evidence>
<dbReference type="Pfam" id="PF16911">
    <property type="entry name" value="PapA_C"/>
    <property type="match status" value="1"/>
</dbReference>
<dbReference type="InterPro" id="IPR052058">
    <property type="entry name" value="Alcohol_O-acetyltransferase"/>
</dbReference>
<reference evidence="14 15" key="1">
    <citation type="submission" date="2017-06" db="EMBL/GenBank/DDBJ databases">
        <title>Genome sequencing of cyanobaciteial culture collection at National Institute for Environmental Studies (NIES).</title>
        <authorList>
            <person name="Hirose Y."/>
            <person name="Shimura Y."/>
            <person name="Fujisawa T."/>
            <person name="Nakamura Y."/>
            <person name="Kawachi M."/>
        </authorList>
    </citation>
    <scope>NUCLEOTIDE SEQUENCE [LARGE SCALE GENOMIC DNA]</scope>
    <source>
        <strain evidence="14 15">NIES-37</strain>
    </source>
</reference>
<dbReference type="AlphaFoldDB" id="A0A1Z4N2A3"/>
<evidence type="ECO:0000256" key="6">
    <source>
        <dbReference type="ARBA" id="ARBA00013449"/>
    </source>
</evidence>
<evidence type="ECO:0000256" key="1">
    <source>
        <dbReference type="ARBA" id="ARBA00000026"/>
    </source>
</evidence>
<comment type="catalytic activity">
    <reaction evidence="1">
        <text>2 a mycocerosyl-[mycocerosic acid synthase] + a phthiocerol = a dimycocerosyl phthiocerol + 2 holo-[mycocerosic acid synthase].</text>
        <dbReference type="EC" id="2.3.1.282"/>
    </reaction>
</comment>
<evidence type="ECO:0000256" key="2">
    <source>
        <dbReference type="ARBA" id="ARBA00000625"/>
    </source>
</evidence>
<dbReference type="InterPro" id="IPR031641">
    <property type="entry name" value="PapA_C"/>
</dbReference>
<protein>
    <recommendedName>
        <fullName evidence="6">Phthiocerol/phthiodiolone dimycocerosyl transferase</fullName>
        <ecNumber evidence="5">2.3.1.282</ecNumber>
    </recommendedName>
    <alternativeName>
        <fullName evidence="11">Acyltransferase PapA5</fullName>
    </alternativeName>
    <alternativeName>
        <fullName evidence="9">Phthiocerol/phthiodiolone O-acyltransferase</fullName>
    </alternativeName>
    <alternativeName>
        <fullName evidence="10">Polyketide synthase-associated protein A5</fullName>
    </alternativeName>
</protein>
<evidence type="ECO:0000256" key="11">
    <source>
        <dbReference type="ARBA" id="ARBA00033407"/>
    </source>
</evidence>
<evidence type="ECO:0000256" key="8">
    <source>
        <dbReference type="ARBA" id="ARBA00023315"/>
    </source>
</evidence>
<comment type="catalytic activity">
    <reaction evidence="3">
        <text>2 a mycocerosyl-[mycocerosic acid synthase] + a phthiodiolone = a dimycocerosyl phthiodiolone + 2 holo-[mycocerosic acid synthase].</text>
        <dbReference type="EC" id="2.3.1.282"/>
    </reaction>
</comment>
<keyword evidence="8" id="KW-0012">Acyltransferase</keyword>
<dbReference type="SUPFAM" id="SSF52777">
    <property type="entry name" value="CoA-dependent acyltransferases"/>
    <property type="match status" value="2"/>
</dbReference>
<dbReference type="EMBL" id="AP018248">
    <property type="protein sequence ID" value="BAY99849.1"/>
    <property type="molecule type" value="Genomic_DNA"/>
</dbReference>
<dbReference type="PANTHER" id="PTHR28037:SF1">
    <property type="entry name" value="ALCOHOL O-ACETYLTRANSFERASE 1-RELATED"/>
    <property type="match status" value="1"/>
</dbReference>
<dbReference type="GO" id="GO:0008610">
    <property type="term" value="P:lipid biosynthetic process"/>
    <property type="evidence" value="ECO:0007669"/>
    <property type="project" value="UniProtKB-ARBA"/>
</dbReference>
<dbReference type="Pfam" id="PF00668">
    <property type="entry name" value="Condensation"/>
    <property type="match status" value="1"/>
</dbReference>
<dbReference type="KEGG" id="ttq:NIES37_38320"/>
<organism evidence="14 15">
    <name type="scientific">Tolypothrix tenuis PCC 7101</name>
    <dbReference type="NCBI Taxonomy" id="231146"/>
    <lineage>
        <taxon>Bacteria</taxon>
        <taxon>Bacillati</taxon>
        <taxon>Cyanobacteriota</taxon>
        <taxon>Cyanophyceae</taxon>
        <taxon>Nostocales</taxon>
        <taxon>Tolypothrichaceae</taxon>
        <taxon>Tolypothrix</taxon>
    </lineage>
</organism>
<evidence type="ECO:0000256" key="4">
    <source>
        <dbReference type="ARBA" id="ARBA00006558"/>
    </source>
</evidence>
<dbReference type="PANTHER" id="PTHR28037">
    <property type="entry name" value="ALCOHOL O-ACETYLTRANSFERASE 1-RELATED"/>
    <property type="match status" value="1"/>
</dbReference>
<dbReference type="Gene3D" id="3.30.559.30">
    <property type="entry name" value="Nonribosomal peptide synthetase, condensation domain"/>
    <property type="match status" value="1"/>
</dbReference>
<dbReference type="GO" id="GO:0016746">
    <property type="term" value="F:acyltransferase activity"/>
    <property type="evidence" value="ECO:0007669"/>
    <property type="project" value="UniProtKB-KW"/>
</dbReference>
<evidence type="ECO:0000256" key="7">
    <source>
        <dbReference type="ARBA" id="ARBA00022679"/>
    </source>
</evidence>
<dbReference type="Gene3D" id="3.30.559.10">
    <property type="entry name" value="Chloramphenicol acetyltransferase-like domain"/>
    <property type="match status" value="1"/>
</dbReference>
<dbReference type="Proteomes" id="UP000218785">
    <property type="component" value="Chromosome"/>
</dbReference>
<proteinExistence type="inferred from homology"/>
<evidence type="ECO:0000313" key="14">
    <source>
        <dbReference type="EMBL" id="BAY99849.1"/>
    </source>
</evidence>
<evidence type="ECO:0000256" key="9">
    <source>
        <dbReference type="ARBA" id="ARBA00030465"/>
    </source>
</evidence>
<evidence type="ECO:0000256" key="3">
    <source>
        <dbReference type="ARBA" id="ARBA00001907"/>
    </source>
</evidence>
<evidence type="ECO:0000256" key="5">
    <source>
        <dbReference type="ARBA" id="ARBA00012866"/>
    </source>
</evidence>
<gene>
    <name evidence="14" type="ORF">NIES37_38320</name>
</gene>
<keyword evidence="7" id="KW-0808">Transferase</keyword>
<feature type="domain" description="Phthiocerol/phthiodiolone dimycocerosyl transferase C-terminal" evidence="13">
    <location>
        <begin position="200"/>
        <end position="357"/>
    </location>
</feature>
<name>A0A1Z4N2A3_9CYAN</name>
<dbReference type="InterPro" id="IPR023213">
    <property type="entry name" value="CAT-like_dom_sf"/>
</dbReference>
<comment type="catalytic activity">
    <reaction evidence="2">
        <text>2 a mycocerosyl-[mycocerosic acid synthase] + a phenolphthiocerol = a dimycocerosyl phenolphthiocerol + 2 holo-[mycocerosic acid synthase].</text>
        <dbReference type="EC" id="2.3.1.282"/>
    </reaction>
</comment>
<feature type="domain" description="Condensation" evidence="12">
    <location>
        <begin position="24"/>
        <end position="144"/>
    </location>
</feature>
<dbReference type="EC" id="2.3.1.282" evidence="5"/>
<comment type="similarity">
    <text evidence="4">Belongs to the acyltransferase PapA5 family.</text>
</comment>
<keyword evidence="15" id="KW-1185">Reference proteome</keyword>